<dbReference type="GO" id="GO:0016579">
    <property type="term" value="P:protein deubiquitination"/>
    <property type="evidence" value="ECO:0007669"/>
    <property type="project" value="InterPro"/>
</dbReference>
<name>A0A820T6C2_9BILA</name>
<dbReference type="EMBL" id="CAJOBG010047646">
    <property type="protein sequence ID" value="CAF4461057.1"/>
    <property type="molecule type" value="Genomic_DNA"/>
</dbReference>
<dbReference type="SUPFAM" id="SSF54001">
    <property type="entry name" value="Cysteine proteinases"/>
    <property type="match status" value="2"/>
</dbReference>
<feature type="domain" description="Peptidase C19 ubiquitin carboxyl-terminal hydrolase" evidence="1">
    <location>
        <begin position="2"/>
        <end position="60"/>
    </location>
</feature>
<dbReference type="Proteomes" id="UP000663866">
    <property type="component" value="Unassembled WGS sequence"/>
</dbReference>
<dbReference type="InterPro" id="IPR038765">
    <property type="entry name" value="Papain-like_cys_pep_sf"/>
</dbReference>
<proteinExistence type="predicted"/>
<gene>
    <name evidence="2" type="ORF">OVN521_LOCUS38447</name>
</gene>
<evidence type="ECO:0000313" key="2">
    <source>
        <dbReference type="EMBL" id="CAF4461057.1"/>
    </source>
</evidence>
<organism evidence="2 3">
    <name type="scientific">Rotaria magnacalcarata</name>
    <dbReference type="NCBI Taxonomy" id="392030"/>
    <lineage>
        <taxon>Eukaryota</taxon>
        <taxon>Metazoa</taxon>
        <taxon>Spiralia</taxon>
        <taxon>Gnathifera</taxon>
        <taxon>Rotifera</taxon>
        <taxon>Eurotatoria</taxon>
        <taxon>Bdelloidea</taxon>
        <taxon>Philodinida</taxon>
        <taxon>Philodinidae</taxon>
        <taxon>Rotaria</taxon>
    </lineage>
</organism>
<keyword evidence="3" id="KW-1185">Reference proteome</keyword>
<accession>A0A820T6C2</accession>
<evidence type="ECO:0000313" key="3">
    <source>
        <dbReference type="Proteomes" id="UP000663866"/>
    </source>
</evidence>
<reference evidence="2" key="1">
    <citation type="submission" date="2021-02" db="EMBL/GenBank/DDBJ databases">
        <authorList>
            <person name="Nowell W R."/>
        </authorList>
    </citation>
    <scope>NUCLEOTIDE SEQUENCE</scope>
</reference>
<protein>
    <recommendedName>
        <fullName evidence="1">Peptidase C19 ubiquitin carboxyl-terminal hydrolase domain-containing protein</fullName>
    </recommendedName>
</protein>
<dbReference type="AlphaFoldDB" id="A0A820T6C2"/>
<comment type="caution">
    <text evidence="2">The sequence shown here is derived from an EMBL/GenBank/DDBJ whole genome shotgun (WGS) entry which is preliminary data.</text>
</comment>
<dbReference type="GO" id="GO:0004843">
    <property type="term" value="F:cysteine-type deubiquitinase activity"/>
    <property type="evidence" value="ECO:0007669"/>
    <property type="project" value="InterPro"/>
</dbReference>
<dbReference type="InterPro" id="IPR001394">
    <property type="entry name" value="Peptidase_C19_UCH"/>
</dbReference>
<evidence type="ECO:0000259" key="1">
    <source>
        <dbReference type="Pfam" id="PF00443"/>
    </source>
</evidence>
<dbReference type="Pfam" id="PF00443">
    <property type="entry name" value="UCH"/>
    <property type="match status" value="1"/>
</dbReference>
<dbReference type="Gene3D" id="3.90.70.10">
    <property type="entry name" value="Cysteine proteinases"/>
    <property type="match status" value="2"/>
</dbReference>
<sequence>MVGLRNQDNKTCYINAALQCLGSTPSLTEWLFEQVDNLNTLNYNDLLNVTSYMTSDLFNANDKSQNINLSDNRWFLVDDAHCQHVSSNEVLNHPEAYMLFYAKACPTSISMNESFQQQKITPF</sequence>